<evidence type="ECO:0000313" key="1">
    <source>
        <dbReference type="EMBL" id="QVL31222.1"/>
    </source>
</evidence>
<evidence type="ECO:0000313" key="2">
    <source>
        <dbReference type="Proteomes" id="UP000676194"/>
    </source>
</evidence>
<organism evidence="1 2">
    <name type="scientific">Telmatocola sphagniphila</name>
    <dbReference type="NCBI Taxonomy" id="1123043"/>
    <lineage>
        <taxon>Bacteria</taxon>
        <taxon>Pseudomonadati</taxon>
        <taxon>Planctomycetota</taxon>
        <taxon>Planctomycetia</taxon>
        <taxon>Gemmatales</taxon>
        <taxon>Gemmataceae</taxon>
    </lineage>
</organism>
<accession>A0A8E6EUG5</accession>
<protein>
    <submittedName>
        <fullName evidence="1">DUF4288 domain-containing protein</fullName>
    </submittedName>
</protein>
<name>A0A8E6EUG5_9BACT</name>
<dbReference type="Proteomes" id="UP000676194">
    <property type="component" value="Chromosome"/>
</dbReference>
<dbReference type="EMBL" id="CP074694">
    <property type="protein sequence ID" value="QVL31222.1"/>
    <property type="molecule type" value="Genomic_DNA"/>
</dbReference>
<dbReference type="Pfam" id="PF14119">
    <property type="entry name" value="DUF4288"/>
    <property type="match status" value="1"/>
</dbReference>
<reference evidence="1" key="1">
    <citation type="submission" date="2021-05" db="EMBL/GenBank/DDBJ databases">
        <title>Complete genome sequence of the cellulolytic planctomycete Telmatocola sphagniphila SP2T and characterization of the first cellulase from planctomycetes.</title>
        <authorList>
            <person name="Rakitin A.L."/>
            <person name="Beletsky A.V."/>
            <person name="Naumoff D.G."/>
            <person name="Kulichevskaya I.S."/>
            <person name="Mardanov A.V."/>
            <person name="Ravin N.V."/>
            <person name="Dedysh S.N."/>
        </authorList>
    </citation>
    <scope>NUCLEOTIDE SEQUENCE</scope>
    <source>
        <strain evidence="1">SP2T</strain>
    </source>
</reference>
<dbReference type="KEGG" id="tsph:KIH39_20585"/>
<dbReference type="RefSeq" id="WP_213495103.1">
    <property type="nucleotide sequence ID" value="NZ_CP074694.1"/>
</dbReference>
<dbReference type="InterPro" id="IPR025630">
    <property type="entry name" value="DUF4288"/>
</dbReference>
<keyword evidence="2" id="KW-1185">Reference proteome</keyword>
<sequence>MRKYAGDSWLMKNVLRFSAKFLFQYRVEGSGDSEIIRLCEERIIVFTAKSARAALVYAKKYGKKEEHSYKNSVGGMVYFEFVGVLDLLDLEGCGPEEVWYDITRRKLPKERAANILPAEEDLNAIRNLNR</sequence>
<gene>
    <name evidence="1" type="ORF">KIH39_20585</name>
</gene>
<proteinExistence type="predicted"/>
<dbReference type="AlphaFoldDB" id="A0A8E6EUG5"/>